<gene>
    <name evidence="1" type="ORF">PSAL_019830</name>
</gene>
<reference evidence="1 2" key="1">
    <citation type="submission" date="2020-08" db="EMBL/GenBank/DDBJ databases">
        <title>Genome sequence of Rhodobacteraceae bacterium Lw-13e.</title>
        <authorList>
            <person name="Poehlein A."/>
            <person name="Wolter L."/>
            <person name="Daniel R."/>
            <person name="Brinkhoff T."/>
        </authorList>
    </citation>
    <scope>NUCLEOTIDE SEQUENCE [LARGE SCALE GENOMIC DNA]</scope>
    <source>
        <strain evidence="1 2">Lw-13e</strain>
    </source>
</reference>
<evidence type="ECO:0000313" key="1">
    <source>
        <dbReference type="EMBL" id="QPM90744.1"/>
    </source>
</evidence>
<dbReference type="Proteomes" id="UP000283786">
    <property type="component" value="Chromosome"/>
</dbReference>
<proteinExistence type="predicted"/>
<dbReference type="Gene3D" id="3.40.50.410">
    <property type="entry name" value="von Willebrand factor, type A domain"/>
    <property type="match status" value="1"/>
</dbReference>
<evidence type="ECO:0000313" key="2">
    <source>
        <dbReference type="Proteomes" id="UP000283786"/>
    </source>
</evidence>
<dbReference type="KEGG" id="palw:PSAL_019830"/>
<sequence>MKVQRTFDAAVTAIVSGVGAASIPTNGTARSFADIVFVVDESGSMAQEHGFLPGSVSNVQTFLMSSGFTPGFGLTGYGGGGTDNLGHAFAIGSGLSGTAAEFGSAAGGLRRSGSFEDGYSAINYALGTYSFTPGASVTQVLVTDEDRDNGNASLDYSSVLADLQSQNISLVALTEAHILALSGVAGLSADGTDVLVQSGTTFTAVPFDTVVSSDMTVADYVALALAAQAG</sequence>
<name>A0A418SKJ1_9RHOB</name>
<organism evidence="1 2">
    <name type="scientific">Pseudooceanicola algae</name>
    <dbReference type="NCBI Taxonomy" id="1537215"/>
    <lineage>
        <taxon>Bacteria</taxon>
        <taxon>Pseudomonadati</taxon>
        <taxon>Pseudomonadota</taxon>
        <taxon>Alphaproteobacteria</taxon>
        <taxon>Rhodobacterales</taxon>
        <taxon>Paracoccaceae</taxon>
        <taxon>Pseudooceanicola</taxon>
    </lineage>
</organism>
<evidence type="ECO:0008006" key="3">
    <source>
        <dbReference type="Google" id="ProtNLM"/>
    </source>
</evidence>
<dbReference type="SUPFAM" id="SSF53300">
    <property type="entry name" value="vWA-like"/>
    <property type="match status" value="1"/>
</dbReference>
<dbReference type="AlphaFoldDB" id="A0A418SKJ1"/>
<keyword evidence="2" id="KW-1185">Reference proteome</keyword>
<dbReference type="InterPro" id="IPR036465">
    <property type="entry name" value="vWFA_dom_sf"/>
</dbReference>
<accession>A0A418SKJ1</accession>
<protein>
    <recommendedName>
        <fullName evidence="3">VWFA domain-containing protein</fullName>
    </recommendedName>
</protein>
<dbReference type="EMBL" id="CP060436">
    <property type="protein sequence ID" value="QPM90744.1"/>
    <property type="molecule type" value="Genomic_DNA"/>
</dbReference>